<reference evidence="9 10" key="1">
    <citation type="journal article" date="2010" name="Nature">
        <title>The Ectocarpus genome and the independent evolution of multicellularity in brown algae.</title>
        <authorList>
            <person name="Cock J.M."/>
            <person name="Sterck L."/>
            <person name="Rouze P."/>
            <person name="Scornet D."/>
            <person name="Allen A.E."/>
            <person name="Amoutzias G."/>
            <person name="Anthouard V."/>
            <person name="Artiguenave F."/>
            <person name="Aury J.M."/>
            <person name="Badger J.H."/>
            <person name="Beszteri B."/>
            <person name="Billiau K."/>
            <person name="Bonnet E."/>
            <person name="Bothwell J.H."/>
            <person name="Bowler C."/>
            <person name="Boyen C."/>
            <person name="Brownlee C."/>
            <person name="Carrano C.J."/>
            <person name="Charrier B."/>
            <person name="Cho G.Y."/>
            <person name="Coelho S.M."/>
            <person name="Collen J."/>
            <person name="Corre E."/>
            <person name="Da Silva C."/>
            <person name="Delage L."/>
            <person name="Delaroque N."/>
            <person name="Dittami S.M."/>
            <person name="Doulbeau S."/>
            <person name="Elias M."/>
            <person name="Farnham G."/>
            <person name="Gachon C.M."/>
            <person name="Gschloessl B."/>
            <person name="Heesch S."/>
            <person name="Jabbari K."/>
            <person name="Jubin C."/>
            <person name="Kawai H."/>
            <person name="Kimura K."/>
            <person name="Kloareg B."/>
            <person name="Kupper F.C."/>
            <person name="Lang D."/>
            <person name="Le Bail A."/>
            <person name="Leblanc C."/>
            <person name="Lerouge P."/>
            <person name="Lohr M."/>
            <person name="Lopez P.J."/>
            <person name="Martens C."/>
            <person name="Maumus F."/>
            <person name="Michel G."/>
            <person name="Miranda-Saavedra D."/>
            <person name="Morales J."/>
            <person name="Moreau H."/>
            <person name="Motomura T."/>
            <person name="Nagasato C."/>
            <person name="Napoli C.A."/>
            <person name="Nelson D.R."/>
            <person name="Nyvall-Collen P."/>
            <person name="Peters A.F."/>
            <person name="Pommier C."/>
            <person name="Potin P."/>
            <person name="Poulain J."/>
            <person name="Quesneville H."/>
            <person name="Read B."/>
            <person name="Rensing S.A."/>
            <person name="Ritter A."/>
            <person name="Rousvoal S."/>
            <person name="Samanta M."/>
            <person name="Samson G."/>
            <person name="Schroeder D.C."/>
            <person name="Segurens B."/>
            <person name="Strittmatter M."/>
            <person name="Tonon T."/>
            <person name="Tregear J.W."/>
            <person name="Valentin K."/>
            <person name="von Dassow P."/>
            <person name="Yamagishi T."/>
            <person name="Van de Peer Y."/>
            <person name="Wincker P."/>
        </authorList>
    </citation>
    <scope>NUCLEOTIDE SEQUENCE [LARGE SCALE GENOMIC DNA]</scope>
    <source>
        <strain evidence="10">Ec32 / CCAP1310/4</strain>
    </source>
</reference>
<comment type="subcellular location">
    <subcellularLocation>
        <location evidence="1">Membrane</location>
        <topology evidence="1">Single-pass membrane protein</topology>
    </subcellularLocation>
</comment>
<dbReference type="EMBL" id="FN649737">
    <property type="protein sequence ID" value="CBJ25809.1"/>
    <property type="molecule type" value="Genomic_DNA"/>
</dbReference>
<protein>
    <recommendedName>
        <fullName evidence="8">WSC domain-containing protein</fullName>
    </recommendedName>
</protein>
<feature type="domain" description="WSC" evidence="8">
    <location>
        <begin position="1"/>
        <end position="76"/>
    </location>
</feature>
<keyword evidence="10" id="KW-1185">Reference proteome</keyword>
<name>D7FLJ3_ECTSI</name>
<evidence type="ECO:0000256" key="3">
    <source>
        <dbReference type="ARBA" id="ARBA00022729"/>
    </source>
</evidence>
<evidence type="ECO:0000256" key="1">
    <source>
        <dbReference type="ARBA" id="ARBA00004167"/>
    </source>
</evidence>
<evidence type="ECO:0000313" key="10">
    <source>
        <dbReference type="Proteomes" id="UP000002630"/>
    </source>
</evidence>
<dbReference type="InterPro" id="IPR056826">
    <property type="entry name" value="Agd3_CE"/>
</dbReference>
<evidence type="ECO:0000313" key="9">
    <source>
        <dbReference type="EMBL" id="CBJ25809.1"/>
    </source>
</evidence>
<dbReference type="PROSITE" id="PS51212">
    <property type="entry name" value="WSC"/>
    <property type="match status" value="2"/>
</dbReference>
<dbReference type="InParanoid" id="D7FLJ3"/>
<dbReference type="eggNOG" id="ENOG502QR2R">
    <property type="taxonomic scope" value="Eukaryota"/>
</dbReference>
<evidence type="ECO:0000256" key="5">
    <source>
        <dbReference type="ARBA" id="ARBA00023136"/>
    </source>
</evidence>
<keyword evidence="5" id="KW-0472">Membrane</keyword>
<keyword evidence="4" id="KW-1133">Transmembrane helix</keyword>
<feature type="region of interest" description="Disordered" evidence="7">
    <location>
        <begin position="174"/>
        <end position="272"/>
    </location>
</feature>
<dbReference type="GO" id="GO:0005886">
    <property type="term" value="C:plasma membrane"/>
    <property type="evidence" value="ECO:0007669"/>
    <property type="project" value="TreeGrafter"/>
</dbReference>
<dbReference type="Pfam" id="PF25115">
    <property type="entry name" value="Agd3_CE"/>
    <property type="match status" value="1"/>
</dbReference>
<feature type="domain" description="WSC" evidence="8">
    <location>
        <begin position="81"/>
        <end position="172"/>
    </location>
</feature>
<feature type="compositionally biased region" description="Low complexity" evidence="7">
    <location>
        <begin position="262"/>
        <end position="272"/>
    </location>
</feature>
<evidence type="ECO:0000256" key="6">
    <source>
        <dbReference type="ARBA" id="ARBA00023180"/>
    </source>
</evidence>
<dbReference type="Proteomes" id="UP000002630">
    <property type="component" value="Linkage Group LG12"/>
</dbReference>
<dbReference type="PANTHER" id="PTHR24269:SF16">
    <property type="entry name" value="PROTEIN SLG1"/>
    <property type="match status" value="1"/>
</dbReference>
<dbReference type="Pfam" id="PF01822">
    <property type="entry name" value="WSC"/>
    <property type="match status" value="2"/>
</dbReference>
<gene>
    <name evidence="9" type="ORF">Esi_0016_0071</name>
</gene>
<dbReference type="STRING" id="2880.D7FLJ3"/>
<organism evidence="9 10">
    <name type="scientific">Ectocarpus siliculosus</name>
    <name type="common">Brown alga</name>
    <name type="synonym">Conferva siliculosa</name>
    <dbReference type="NCBI Taxonomy" id="2880"/>
    <lineage>
        <taxon>Eukaryota</taxon>
        <taxon>Sar</taxon>
        <taxon>Stramenopiles</taxon>
        <taxon>Ochrophyta</taxon>
        <taxon>PX clade</taxon>
        <taxon>Phaeophyceae</taxon>
        <taxon>Ectocarpales</taxon>
        <taxon>Ectocarpaceae</taxon>
        <taxon>Ectocarpus</taxon>
    </lineage>
</organism>
<keyword evidence="2" id="KW-0812">Transmembrane</keyword>
<dbReference type="SMART" id="SM00321">
    <property type="entry name" value="WSC"/>
    <property type="match status" value="1"/>
</dbReference>
<proteinExistence type="predicted"/>
<evidence type="ECO:0000256" key="7">
    <source>
        <dbReference type="SAM" id="MobiDB-lite"/>
    </source>
</evidence>
<dbReference type="PANTHER" id="PTHR24269">
    <property type="entry name" value="KREMEN PROTEIN"/>
    <property type="match status" value="1"/>
</dbReference>
<evidence type="ECO:0000259" key="8">
    <source>
        <dbReference type="PROSITE" id="PS51212"/>
    </source>
</evidence>
<feature type="compositionally biased region" description="Pro residues" evidence="7">
    <location>
        <begin position="179"/>
        <end position="261"/>
    </location>
</feature>
<keyword evidence="6" id="KW-0325">Glycoprotein</keyword>
<sequence length="1058" mass="112504">MRQSDMTPDVCAAYCLDEGTYTFYGVQYGQECWCGTSGTEYDRLGALEMSECDYPCTGDASLSCGGFDSFHAFELGALDKPEGYLGCFVDSQSSRLFSNPFVASASNTAETCKATCAGFAYYGLQYSEECFCGLADEDYTRLGTSDACGYRCTGDVLSTCGGFNAMDVFAMDDVTSPPATAPPTTEPPATAPPVTAPPTTAPPATAPPATAPPTTAPPVTAPPATAPPTTAPPATAPPATAPPTTAPPATAPPTTAPPATAPPTTLSPATAPPVTGDVLVDLVPCLLSTVAIGESTNPGLYVMSLFFKGYWSPKTEEFVVSDTDDLTALLVDSTDATPHGKCNAVYIGYAPSTAQVAALTAYSAQYKVRLVYLPSALTHTTAEFTTKLGIQTYFAGDIMTPAYVQLSALGDEKVSITQPGFQTDPNLFTPALFSYPVIINAVPEAGIEVLAQYVDSAGEPYLSGAAGDQENAAVLSYTGADGHEELHVFNTIGWFDAGAWPWAHFYNEWATKGIFMGERRFYLGAVVDDLFLSTPEFEYDGGMNEAAVSQRCTGDDLSQLLSVQQALNTQYSGSEIITEFAFNGGGIAEHVSQSVEGITYVPNYEETMVTLKGTKWFEDGQINVHDTNWLATNVPLMQQDMADGTWEANDDLLVELRETDCVTEDTGNVQIALMTGMWDSDNYNWRSMVSPGITGLFNENCLDSAAQNLMVCYPGDNTFDGTVSGAAILVNEDNQFHSIYTTTSNNGYDGAQIVPRFATFVYFNCVSGSCLVNENEYIRRFVCECTPLDPSIADYTCTSTADECVDDDGATDIQSLGSIEALFDAEASTTTRYMLTGRRDKYMFHQANIIPAGDVGDGSQSLLDYWYERVLEVFSSYITFPVKSIKFDDLCTEFTLHEALDDSSPYVTMALDETGAVTGLSYVSGSGAGLVPLTVPTASAASIPTTGLSIEDTETYGTDTTYYLKDDDASTVPRVGTKPDASELAEVPLPVAESVEGDASATETPAEIVENAEELAENQEANALVPAENGGLLADEGLVDADVAADVAIEEAEEDGLL</sequence>
<dbReference type="InterPro" id="IPR002889">
    <property type="entry name" value="WSC_carb-bd"/>
</dbReference>
<dbReference type="AlphaFoldDB" id="D7FLJ3"/>
<dbReference type="EMBL" id="FN648143">
    <property type="protein sequence ID" value="CBJ25809.1"/>
    <property type="molecule type" value="Genomic_DNA"/>
</dbReference>
<keyword evidence="3" id="KW-0732">Signal</keyword>
<dbReference type="OrthoDB" id="5985073at2759"/>
<accession>D7FLJ3</accession>
<dbReference type="InterPro" id="IPR051836">
    <property type="entry name" value="Kremen_rcpt"/>
</dbReference>
<evidence type="ECO:0000256" key="2">
    <source>
        <dbReference type="ARBA" id="ARBA00022692"/>
    </source>
</evidence>
<evidence type="ECO:0000256" key="4">
    <source>
        <dbReference type="ARBA" id="ARBA00022989"/>
    </source>
</evidence>